<accession>A0ABN6FFI8</accession>
<evidence type="ECO:0000313" key="3">
    <source>
        <dbReference type="Proteomes" id="UP001319861"/>
    </source>
</evidence>
<name>A0ABN6FFI8_SINCY</name>
<keyword evidence="3" id="KW-1185">Reference proteome</keyword>
<evidence type="ECO:0000259" key="1">
    <source>
        <dbReference type="Pfam" id="PF03364"/>
    </source>
</evidence>
<dbReference type="InterPro" id="IPR047137">
    <property type="entry name" value="ORF3"/>
</dbReference>
<dbReference type="SUPFAM" id="SSF55961">
    <property type="entry name" value="Bet v1-like"/>
    <property type="match status" value="1"/>
</dbReference>
<proteinExistence type="predicted"/>
<dbReference type="PANTHER" id="PTHR33824:SF7">
    <property type="entry name" value="POLYKETIDE CYCLASE_DEHYDRASE AND LIPID TRANSPORT SUPERFAMILY PROTEIN"/>
    <property type="match status" value="1"/>
</dbReference>
<dbReference type="InterPro" id="IPR005031">
    <property type="entry name" value="COQ10_START"/>
</dbReference>
<organism evidence="2 3">
    <name type="scientific">Sinomonas cyclohexanicum</name>
    <name type="common">Corynebacterium cyclohexanicum</name>
    <dbReference type="NCBI Taxonomy" id="322009"/>
    <lineage>
        <taxon>Bacteria</taxon>
        <taxon>Bacillati</taxon>
        <taxon>Actinomycetota</taxon>
        <taxon>Actinomycetes</taxon>
        <taxon>Micrococcales</taxon>
        <taxon>Micrococcaceae</taxon>
        <taxon>Sinomonas</taxon>
    </lineage>
</organism>
<dbReference type="InterPro" id="IPR023393">
    <property type="entry name" value="START-like_dom_sf"/>
</dbReference>
<gene>
    <name evidence="2" type="ORF">SCMU_11620</name>
</gene>
<evidence type="ECO:0000313" key="2">
    <source>
        <dbReference type="EMBL" id="BCT75320.1"/>
    </source>
</evidence>
<reference evidence="2 3" key="1">
    <citation type="journal article" date="2021" name="J. Biosci. Bioeng.">
        <title>Identification and characterization of a chc gene cluster responsible for the aromatization pathway of cyclohexanecarboxylate degradation in Sinomonas cyclohexanicum ATCC 51369.</title>
        <authorList>
            <person name="Yamamoto T."/>
            <person name="Hasegawa Y."/>
            <person name="Lau P.C.K."/>
            <person name="Iwaki H."/>
        </authorList>
    </citation>
    <scope>NUCLEOTIDE SEQUENCE [LARGE SCALE GENOMIC DNA]</scope>
    <source>
        <strain evidence="2 3">ATCC 51369</strain>
    </source>
</reference>
<dbReference type="CDD" id="cd07817">
    <property type="entry name" value="SRPBCC_8"/>
    <property type="match status" value="1"/>
</dbReference>
<dbReference type="Pfam" id="PF03364">
    <property type="entry name" value="Polyketide_cyc"/>
    <property type="match status" value="1"/>
</dbReference>
<dbReference type="EMBL" id="AP024525">
    <property type="protein sequence ID" value="BCT75320.1"/>
    <property type="molecule type" value="Genomic_DNA"/>
</dbReference>
<dbReference type="PANTHER" id="PTHR33824">
    <property type="entry name" value="POLYKETIDE CYCLASE/DEHYDRASE AND LIPID TRANSPORT SUPERFAMILY PROTEIN"/>
    <property type="match status" value="1"/>
</dbReference>
<dbReference type="RefSeq" id="WP_229232079.1">
    <property type="nucleotide sequence ID" value="NZ_AP024525.1"/>
</dbReference>
<protein>
    <submittedName>
        <fullName evidence="2">Cyclase</fullName>
    </submittedName>
</protein>
<feature type="domain" description="Coenzyme Q-binding protein COQ10 START" evidence="1">
    <location>
        <begin position="12"/>
        <end position="129"/>
    </location>
</feature>
<sequence>MSTVQEAIDVMVPVSTAYNQWTQFESFPEFMGGVESVVQQDDTHLRWTTKVAGHQREFDTVITEQHPDKRVAWKSVDGVDHAGVVSFEPLSDRETRVKVEFQWAPDSAMEKVGAAFGADNAQVKKDLKKFKEFVESNGATGAWRGHVDSGPQTGDTF</sequence>
<dbReference type="Proteomes" id="UP001319861">
    <property type="component" value="Chromosome"/>
</dbReference>
<dbReference type="Gene3D" id="3.30.530.20">
    <property type="match status" value="1"/>
</dbReference>